<reference evidence="1" key="1">
    <citation type="submission" date="2023-03" db="EMBL/GenBank/DDBJ databases">
        <title>Massive genome expansion in bonnet fungi (Mycena s.s.) driven by repeated elements and novel gene families across ecological guilds.</title>
        <authorList>
            <consortium name="Lawrence Berkeley National Laboratory"/>
            <person name="Harder C.B."/>
            <person name="Miyauchi S."/>
            <person name="Viragh M."/>
            <person name="Kuo A."/>
            <person name="Thoen E."/>
            <person name="Andreopoulos B."/>
            <person name="Lu D."/>
            <person name="Skrede I."/>
            <person name="Drula E."/>
            <person name="Henrissat B."/>
            <person name="Morin E."/>
            <person name="Kohler A."/>
            <person name="Barry K."/>
            <person name="LaButti K."/>
            <person name="Morin E."/>
            <person name="Salamov A."/>
            <person name="Lipzen A."/>
            <person name="Mereny Z."/>
            <person name="Hegedus B."/>
            <person name="Baldrian P."/>
            <person name="Stursova M."/>
            <person name="Weitz H."/>
            <person name="Taylor A."/>
            <person name="Grigoriev I.V."/>
            <person name="Nagy L.G."/>
            <person name="Martin F."/>
            <person name="Kauserud H."/>
        </authorList>
    </citation>
    <scope>NUCLEOTIDE SEQUENCE</scope>
    <source>
        <strain evidence="1">9284</strain>
    </source>
</reference>
<sequence>MPNQSQWTYTVAQRPGSYLTVLKVQTVPEHVQRRLYPSLRTRQLRYPPTPRIPYLNLPENQSHFFFHIPDANPTAANLFPIDLSHPGPLSRMQKSRLTDHIPKFTPISIRNIRNKVLCQIETGACPMHTVDFVEFLQHLVHAPLETYDSLSQPVRESVRRYFLQRCAGNFGRCPGLNPSGVDLLLGNTVLWTLDTDSQGFWVATVDLPRTSFRGHF</sequence>
<keyword evidence="2" id="KW-1185">Reference proteome</keyword>
<protein>
    <submittedName>
        <fullName evidence="1">Uncharacterized protein</fullName>
    </submittedName>
</protein>
<evidence type="ECO:0000313" key="1">
    <source>
        <dbReference type="EMBL" id="KAJ7636354.1"/>
    </source>
</evidence>
<evidence type="ECO:0000313" key="2">
    <source>
        <dbReference type="Proteomes" id="UP001221142"/>
    </source>
</evidence>
<gene>
    <name evidence="1" type="ORF">FB45DRAFT_906432</name>
</gene>
<organism evidence="1 2">
    <name type="scientific">Roridomyces roridus</name>
    <dbReference type="NCBI Taxonomy" id="1738132"/>
    <lineage>
        <taxon>Eukaryota</taxon>
        <taxon>Fungi</taxon>
        <taxon>Dikarya</taxon>
        <taxon>Basidiomycota</taxon>
        <taxon>Agaricomycotina</taxon>
        <taxon>Agaricomycetes</taxon>
        <taxon>Agaricomycetidae</taxon>
        <taxon>Agaricales</taxon>
        <taxon>Marasmiineae</taxon>
        <taxon>Mycenaceae</taxon>
        <taxon>Roridomyces</taxon>
    </lineage>
</organism>
<name>A0AAD7C2T9_9AGAR</name>
<accession>A0AAD7C2T9</accession>
<dbReference type="EMBL" id="JARKIF010000006">
    <property type="protein sequence ID" value="KAJ7636354.1"/>
    <property type="molecule type" value="Genomic_DNA"/>
</dbReference>
<dbReference type="AlphaFoldDB" id="A0AAD7C2T9"/>
<proteinExistence type="predicted"/>
<dbReference type="Proteomes" id="UP001221142">
    <property type="component" value="Unassembled WGS sequence"/>
</dbReference>
<comment type="caution">
    <text evidence="1">The sequence shown here is derived from an EMBL/GenBank/DDBJ whole genome shotgun (WGS) entry which is preliminary data.</text>
</comment>